<dbReference type="OrthoDB" id="416344at2759"/>
<feature type="compositionally biased region" description="Polar residues" evidence="3">
    <location>
        <begin position="873"/>
        <end position="885"/>
    </location>
</feature>
<feature type="region of interest" description="Disordered" evidence="3">
    <location>
        <begin position="530"/>
        <end position="553"/>
    </location>
</feature>
<dbReference type="Pfam" id="PF07676">
    <property type="entry name" value="PD40"/>
    <property type="match status" value="1"/>
</dbReference>
<keyword evidence="8" id="KW-1185">Reference proteome</keyword>
<sequence>MFGLSQIFRGLTLYCLIASAQADHHMILNHTCVGEQLDLLAETSERQFNKVFQTPILRDAWIDNTPAYHEVQIQTLWAMNNLQKMSVELYRDTLQVDQNNDVFARTGMVHLNNAILYDRFDENLTAMITMENDEEYLTVETDNSRTTCTLRLSAYNVHGSVMRSAPFAKFRFSPDGQQIMYMAEAMRPSLLQYLYLGDFWAYPRVTRPTIILYEIDNLRFKTLANFPVHLTPGDVHWHPIDTNKLVGVVWENQPFPRMYPLSSNVPSRLFLYDLALDTFAFITSDDLHVDTPRFSPDGTKLVYLENSLFSSTVPRLDPGPYMSASRVVMMLWSSVESLAGRQSNDLAPDAMSIVLVDNPQNGSPLPEILPDGTTFYGIYPYRDPTYGAPSRIFSSDGSLIYMTVYQLDATHVIVVDVNTQQITIHPEKSQVMLDIFDDVMLVRGEDISQRPTLRVGRFHDDYWTTVSTQSPPTTERTTTTTTTTTTTPTTTTAAPETTTTPLDPCEHLLQEYEGLNTNFTVIDASDLTTTTETASSTTPTPIETTTAMSTTPNPQAIPLRLARVHFEDLSPSSNLAYKVESMTYDEPDYQARQRWIPRGEKDMSFFNAHYTAPTNGNNFPLLVFIHGGPHNIWTRAYSPTYEFALSLGMAVLVVNYRGSLGMGDETLSAIMGNIGDMGVEDVHQAVEDALQSRPELNGKVALCGHSYGSFISAHLAAKYPHRYNVVVAKSPLFDLSELRNAPRYVKELLGLNATMPIVLDKDMIATAFARSPINYIEDIEAKTLIFAGELDRETLPESQAIPFQKALLERNVTTQLYIYPNEGHAIKSLKATHHMLTKFILWVHEHWGTYHPECHYEAPTTTSRPDPTSTADNTIPGTTTEDNPAQSNAINYSLSSFVLLAMNVFTLGLWFQYKYL</sequence>
<feature type="signal peptide" evidence="5">
    <location>
        <begin position="1"/>
        <end position="22"/>
    </location>
</feature>
<protein>
    <recommendedName>
        <fullName evidence="6">Peptidase S9 prolyl oligopeptidase catalytic domain-containing protein</fullName>
    </recommendedName>
</protein>
<feature type="domain" description="Peptidase S9 prolyl oligopeptidase catalytic" evidence="6">
    <location>
        <begin position="643"/>
        <end position="847"/>
    </location>
</feature>
<keyword evidence="4" id="KW-0812">Transmembrane</keyword>
<dbReference type="OMA" id="MITMEND"/>
<keyword evidence="5" id="KW-0732">Signal</keyword>
<evidence type="ECO:0000256" key="2">
    <source>
        <dbReference type="ARBA" id="ARBA00022825"/>
    </source>
</evidence>
<dbReference type="Gene3D" id="2.120.10.30">
    <property type="entry name" value="TolB, C-terminal domain"/>
    <property type="match status" value="1"/>
</dbReference>
<dbReference type="GO" id="GO:0006508">
    <property type="term" value="P:proteolysis"/>
    <property type="evidence" value="ECO:0007669"/>
    <property type="project" value="InterPro"/>
</dbReference>
<dbReference type="SUPFAM" id="SSF82171">
    <property type="entry name" value="DPP6 N-terminal domain-like"/>
    <property type="match status" value="1"/>
</dbReference>
<keyword evidence="4" id="KW-0472">Membrane</keyword>
<evidence type="ECO:0000259" key="6">
    <source>
        <dbReference type="Pfam" id="PF00326"/>
    </source>
</evidence>
<feature type="region of interest" description="Disordered" evidence="3">
    <location>
        <begin position="858"/>
        <end position="885"/>
    </location>
</feature>
<dbReference type="Gene3D" id="3.40.50.1820">
    <property type="entry name" value="alpha/beta hydrolase"/>
    <property type="match status" value="1"/>
</dbReference>
<dbReference type="InterPro" id="IPR011042">
    <property type="entry name" value="6-blade_b-propeller_TolB-like"/>
</dbReference>
<dbReference type="InterPro" id="IPR001375">
    <property type="entry name" value="Peptidase_S9_cat"/>
</dbReference>
<dbReference type="Proteomes" id="UP000318571">
    <property type="component" value="Chromosome 1"/>
</dbReference>
<feature type="compositionally biased region" description="Low complexity" evidence="3">
    <location>
        <begin position="471"/>
        <end position="501"/>
    </location>
</feature>
<dbReference type="Pfam" id="PF00326">
    <property type="entry name" value="Peptidase_S9"/>
    <property type="match status" value="1"/>
</dbReference>
<feature type="region of interest" description="Disordered" evidence="3">
    <location>
        <begin position="464"/>
        <end position="501"/>
    </location>
</feature>
<reference evidence="7 8" key="1">
    <citation type="journal article" date="2018" name="Nat. Ecol. Evol.">
        <title>Genomic signatures of mitonuclear coevolution across populations of Tigriopus californicus.</title>
        <authorList>
            <person name="Barreto F.S."/>
            <person name="Watson E.T."/>
            <person name="Lima T.G."/>
            <person name="Willett C.S."/>
            <person name="Edmands S."/>
            <person name="Li W."/>
            <person name="Burton R.S."/>
        </authorList>
    </citation>
    <scope>NUCLEOTIDE SEQUENCE [LARGE SCALE GENOMIC DNA]</scope>
    <source>
        <strain evidence="7 8">San Diego</strain>
    </source>
</reference>
<dbReference type="AlphaFoldDB" id="A0A553NTC9"/>
<dbReference type="InterPro" id="IPR029058">
    <property type="entry name" value="AB_hydrolase_fold"/>
</dbReference>
<dbReference type="GO" id="GO:0004252">
    <property type="term" value="F:serine-type endopeptidase activity"/>
    <property type="evidence" value="ECO:0007669"/>
    <property type="project" value="TreeGrafter"/>
</dbReference>
<dbReference type="PANTHER" id="PTHR42776">
    <property type="entry name" value="SERINE PEPTIDASE S9 FAMILY MEMBER"/>
    <property type="match status" value="1"/>
</dbReference>
<dbReference type="EMBL" id="VCGU01000010">
    <property type="protein sequence ID" value="TRY68687.1"/>
    <property type="molecule type" value="Genomic_DNA"/>
</dbReference>
<dbReference type="SUPFAM" id="SSF53474">
    <property type="entry name" value="alpha/beta-Hydrolases"/>
    <property type="match status" value="1"/>
</dbReference>
<organism evidence="7 8">
    <name type="scientific">Tigriopus californicus</name>
    <name type="common">Marine copepod</name>
    <dbReference type="NCBI Taxonomy" id="6832"/>
    <lineage>
        <taxon>Eukaryota</taxon>
        <taxon>Metazoa</taxon>
        <taxon>Ecdysozoa</taxon>
        <taxon>Arthropoda</taxon>
        <taxon>Crustacea</taxon>
        <taxon>Multicrustacea</taxon>
        <taxon>Hexanauplia</taxon>
        <taxon>Copepoda</taxon>
        <taxon>Harpacticoida</taxon>
        <taxon>Harpacticidae</taxon>
        <taxon>Tigriopus</taxon>
    </lineage>
</organism>
<feature type="compositionally biased region" description="Low complexity" evidence="3">
    <location>
        <begin position="530"/>
        <end position="552"/>
    </location>
</feature>
<evidence type="ECO:0000313" key="7">
    <source>
        <dbReference type="EMBL" id="TRY68687.1"/>
    </source>
</evidence>
<keyword evidence="2" id="KW-0645">Protease</keyword>
<accession>A0A553NTC9</accession>
<dbReference type="InterPro" id="IPR011659">
    <property type="entry name" value="WD40"/>
</dbReference>
<keyword evidence="4" id="KW-1133">Transmembrane helix</keyword>
<evidence type="ECO:0000256" key="5">
    <source>
        <dbReference type="SAM" id="SignalP"/>
    </source>
</evidence>
<evidence type="ECO:0000256" key="3">
    <source>
        <dbReference type="SAM" id="MobiDB-lite"/>
    </source>
</evidence>
<comment type="caution">
    <text evidence="7">The sequence shown here is derived from an EMBL/GenBank/DDBJ whole genome shotgun (WGS) entry which is preliminary data.</text>
</comment>
<evidence type="ECO:0000313" key="8">
    <source>
        <dbReference type="Proteomes" id="UP000318571"/>
    </source>
</evidence>
<evidence type="ECO:0000256" key="4">
    <source>
        <dbReference type="SAM" id="Phobius"/>
    </source>
</evidence>
<evidence type="ECO:0000256" key="1">
    <source>
        <dbReference type="ARBA" id="ARBA00022801"/>
    </source>
</evidence>
<feature type="compositionally biased region" description="Low complexity" evidence="3">
    <location>
        <begin position="858"/>
        <end position="872"/>
    </location>
</feature>
<keyword evidence="2" id="KW-0720">Serine protease</keyword>
<dbReference type="PANTHER" id="PTHR42776:SF4">
    <property type="entry name" value="ACYLAMINO-ACID-RELEASING ENZYME"/>
    <property type="match status" value="1"/>
</dbReference>
<gene>
    <name evidence="7" type="ORF">TCAL_05098</name>
</gene>
<feature type="transmembrane region" description="Helical" evidence="4">
    <location>
        <begin position="892"/>
        <end position="911"/>
    </location>
</feature>
<dbReference type="STRING" id="6832.A0A553NTC9"/>
<keyword evidence="1" id="KW-0378">Hydrolase</keyword>
<name>A0A553NTC9_TIGCA</name>
<feature type="chain" id="PRO_5021783619" description="Peptidase S9 prolyl oligopeptidase catalytic domain-containing protein" evidence="5">
    <location>
        <begin position="23"/>
        <end position="916"/>
    </location>
</feature>
<proteinExistence type="predicted"/>